<dbReference type="SUPFAM" id="SSF50998">
    <property type="entry name" value="Quinoprotein alcohol dehydrogenase-like"/>
    <property type="match status" value="1"/>
</dbReference>
<name>A0A0L0FJJ9_9EUKA</name>
<dbReference type="EMBL" id="KQ243020">
    <property type="protein sequence ID" value="KNC76631.1"/>
    <property type="molecule type" value="Genomic_DNA"/>
</dbReference>
<evidence type="ECO:0000259" key="1">
    <source>
        <dbReference type="Pfam" id="PF13570"/>
    </source>
</evidence>
<dbReference type="PANTHER" id="PTHR44394">
    <property type="entry name" value="BETA-ALANINE-ACTIVATING ENZYME"/>
    <property type="match status" value="1"/>
</dbReference>
<protein>
    <recommendedName>
        <fullName evidence="1">Pyrrolo-quinoline quinone repeat domain-containing protein</fullName>
    </recommendedName>
</protein>
<dbReference type="OrthoDB" id="408177at2759"/>
<organism evidence="2 3">
    <name type="scientific">Sphaeroforma arctica JP610</name>
    <dbReference type="NCBI Taxonomy" id="667725"/>
    <lineage>
        <taxon>Eukaryota</taxon>
        <taxon>Ichthyosporea</taxon>
        <taxon>Ichthyophonida</taxon>
        <taxon>Sphaeroforma</taxon>
    </lineage>
</organism>
<sequence length="340" mass="36051">ISRDDDAYACVGSHAGVFTCVRICDGSVRFRVDFGSRIETAAGYAPLSDRLLVGCHDNRLLILNARTGGILHTHTFANAIKTGVVVIRTSPQSYHEFGCVGSHDGTLYSVDVLTGCIAGSVSCGGPIRATPTVDPQRARVYVTTLTGDLLCLGFRSSATSSHSDPTLSCAPVFKVIWTVLWTFKADDRPIFTSPALCSNGLLVITVSGTAHMVDYSGVEVWRRVLDVPVYSSPVVLHTATAHECAVFGAHDGHLRCLAMPHGYLLSSVTTRDGVYAQVASIESQSERRELFVIAMDGTILGYSIGPDGICHPTGSLMTLPAQVFSSPALVSDANGGNNSS</sequence>
<dbReference type="GO" id="GO:0043041">
    <property type="term" value="P:amino acid activation for nonribosomal peptide biosynthetic process"/>
    <property type="evidence" value="ECO:0007669"/>
    <property type="project" value="TreeGrafter"/>
</dbReference>
<proteinExistence type="predicted"/>
<evidence type="ECO:0000313" key="2">
    <source>
        <dbReference type="EMBL" id="KNC76631.1"/>
    </source>
</evidence>
<dbReference type="RefSeq" id="XP_014150533.1">
    <property type="nucleotide sequence ID" value="XM_014295058.1"/>
</dbReference>
<dbReference type="PANTHER" id="PTHR44394:SF1">
    <property type="entry name" value="BETA-ALANINE-ACTIVATING ENZYME"/>
    <property type="match status" value="1"/>
</dbReference>
<dbReference type="Pfam" id="PF13570">
    <property type="entry name" value="Beta-prop_ACSF4"/>
    <property type="match status" value="1"/>
</dbReference>
<dbReference type="GeneID" id="25911382"/>
<evidence type="ECO:0000313" key="3">
    <source>
        <dbReference type="Proteomes" id="UP000054560"/>
    </source>
</evidence>
<dbReference type="STRING" id="667725.A0A0L0FJJ9"/>
<dbReference type="InterPro" id="IPR015943">
    <property type="entry name" value="WD40/YVTN_repeat-like_dom_sf"/>
</dbReference>
<dbReference type="InterPro" id="IPR002372">
    <property type="entry name" value="PQQ_rpt_dom"/>
</dbReference>
<feature type="non-terminal residue" evidence="2">
    <location>
        <position position="1"/>
    </location>
</feature>
<dbReference type="AlphaFoldDB" id="A0A0L0FJJ9"/>
<feature type="domain" description="Pyrrolo-quinoline quinone repeat" evidence="1">
    <location>
        <begin position="4"/>
        <end position="331"/>
    </location>
</feature>
<accession>A0A0L0FJJ9</accession>
<dbReference type="Proteomes" id="UP000054560">
    <property type="component" value="Unassembled WGS sequence"/>
</dbReference>
<dbReference type="Gene3D" id="2.130.10.10">
    <property type="entry name" value="YVTN repeat-like/Quinoprotein amine dehydrogenase"/>
    <property type="match status" value="1"/>
</dbReference>
<dbReference type="InterPro" id="IPR052091">
    <property type="entry name" value="Beta-ala_Activ/Resist"/>
</dbReference>
<keyword evidence="3" id="KW-1185">Reference proteome</keyword>
<dbReference type="eggNOG" id="KOG4649">
    <property type="taxonomic scope" value="Eukaryota"/>
</dbReference>
<gene>
    <name evidence="2" type="ORF">SARC_10878</name>
</gene>
<reference evidence="2 3" key="1">
    <citation type="submission" date="2011-02" db="EMBL/GenBank/DDBJ databases">
        <title>The Genome Sequence of Sphaeroforma arctica JP610.</title>
        <authorList>
            <consortium name="The Broad Institute Genome Sequencing Platform"/>
            <person name="Russ C."/>
            <person name="Cuomo C."/>
            <person name="Young S.K."/>
            <person name="Zeng Q."/>
            <person name="Gargeya S."/>
            <person name="Alvarado L."/>
            <person name="Berlin A."/>
            <person name="Chapman S.B."/>
            <person name="Chen Z."/>
            <person name="Freedman E."/>
            <person name="Gellesch M."/>
            <person name="Goldberg J."/>
            <person name="Griggs A."/>
            <person name="Gujja S."/>
            <person name="Heilman E."/>
            <person name="Heiman D."/>
            <person name="Howarth C."/>
            <person name="Mehta T."/>
            <person name="Neiman D."/>
            <person name="Pearson M."/>
            <person name="Roberts A."/>
            <person name="Saif S."/>
            <person name="Shea T."/>
            <person name="Shenoy N."/>
            <person name="Sisk P."/>
            <person name="Stolte C."/>
            <person name="Sykes S."/>
            <person name="White J."/>
            <person name="Yandava C."/>
            <person name="Burger G."/>
            <person name="Gray M.W."/>
            <person name="Holland P.W.H."/>
            <person name="King N."/>
            <person name="Lang F.B.F."/>
            <person name="Roger A.J."/>
            <person name="Ruiz-Trillo I."/>
            <person name="Haas B."/>
            <person name="Nusbaum C."/>
            <person name="Birren B."/>
        </authorList>
    </citation>
    <scope>NUCLEOTIDE SEQUENCE [LARGE SCALE GENOMIC DNA]</scope>
    <source>
        <strain evidence="2 3">JP610</strain>
    </source>
</reference>
<dbReference type="InterPro" id="IPR011047">
    <property type="entry name" value="Quinoprotein_ADH-like_sf"/>
</dbReference>